<accession>A0A2M8C6H6</accession>
<protein>
    <submittedName>
        <fullName evidence="1">Uncharacterized protein</fullName>
    </submittedName>
</protein>
<reference evidence="2" key="1">
    <citation type="submission" date="2017-09" db="EMBL/GenBank/DDBJ databases">
        <title>Depth-based differentiation of microbial function through sediment-hosted aquifers and enrichment of novel symbionts in the deep terrestrial subsurface.</title>
        <authorList>
            <person name="Probst A.J."/>
            <person name="Ladd B."/>
            <person name="Jarett J.K."/>
            <person name="Geller-Mcgrath D.E."/>
            <person name="Sieber C.M.K."/>
            <person name="Emerson J.B."/>
            <person name="Anantharaman K."/>
            <person name="Thomas B.C."/>
            <person name="Malmstrom R."/>
            <person name="Stieglmeier M."/>
            <person name="Klingl A."/>
            <person name="Woyke T."/>
            <person name="Ryan C.M."/>
            <person name="Banfield J.F."/>
        </authorList>
    </citation>
    <scope>NUCLEOTIDE SEQUENCE [LARGE SCALE GENOMIC DNA]</scope>
</reference>
<organism evidence="1 2">
    <name type="scientific">Candidatus Berkelbacteria bacterium CG_4_9_14_3_um_filter_39_23</name>
    <dbReference type="NCBI Taxonomy" id="1974508"/>
    <lineage>
        <taxon>Bacteria</taxon>
        <taxon>Candidatus Berkelbacteria</taxon>
    </lineage>
</organism>
<name>A0A2M8C6H6_9BACT</name>
<dbReference type="EMBL" id="PFTZ01000015">
    <property type="protein sequence ID" value="PJB51885.1"/>
    <property type="molecule type" value="Genomic_DNA"/>
</dbReference>
<sequence length="82" mass="9013">MRNGKSGRKRVVPRQVVDLVMGGGLVPDDLPLAVKLAREQVWFQYFGNDRVNVLALPEKATPGMALTFSDFVNQVARLVAST</sequence>
<comment type="caution">
    <text evidence="1">The sequence shown here is derived from an EMBL/GenBank/DDBJ whole genome shotgun (WGS) entry which is preliminary data.</text>
</comment>
<evidence type="ECO:0000313" key="1">
    <source>
        <dbReference type="EMBL" id="PJB51885.1"/>
    </source>
</evidence>
<dbReference type="AlphaFoldDB" id="A0A2M8C6H6"/>
<evidence type="ECO:0000313" key="2">
    <source>
        <dbReference type="Proteomes" id="UP000229421"/>
    </source>
</evidence>
<gene>
    <name evidence="1" type="ORF">CO101_00450</name>
</gene>
<dbReference type="Proteomes" id="UP000229421">
    <property type="component" value="Unassembled WGS sequence"/>
</dbReference>
<proteinExistence type="predicted"/>